<organism evidence="2 3">
    <name type="scientific">Hallella multisaccharivorax DSM 17128</name>
    <dbReference type="NCBI Taxonomy" id="688246"/>
    <lineage>
        <taxon>Bacteria</taxon>
        <taxon>Pseudomonadati</taxon>
        <taxon>Bacteroidota</taxon>
        <taxon>Bacteroidia</taxon>
        <taxon>Bacteroidales</taxon>
        <taxon>Prevotellaceae</taxon>
        <taxon>Hallella</taxon>
    </lineage>
</organism>
<name>F8N5V1_9BACT</name>
<evidence type="ECO:0000313" key="2">
    <source>
        <dbReference type="EMBL" id="EGN56113.1"/>
    </source>
</evidence>
<dbReference type="HOGENOM" id="CLU_505982_0_0_10"/>
<dbReference type="AlphaFoldDB" id="F8N5V1"/>
<evidence type="ECO:0000313" key="3">
    <source>
        <dbReference type="Proteomes" id="UP000002772"/>
    </source>
</evidence>
<evidence type="ECO:0008006" key="4">
    <source>
        <dbReference type="Google" id="ProtNLM"/>
    </source>
</evidence>
<feature type="signal peptide" evidence="1">
    <location>
        <begin position="1"/>
        <end position="28"/>
    </location>
</feature>
<keyword evidence="3" id="KW-1185">Reference proteome</keyword>
<feature type="chain" id="PRO_5003375634" description="Tetratricopeptide TPR_1 repeat-containing protein" evidence="1">
    <location>
        <begin position="29"/>
        <end position="557"/>
    </location>
</feature>
<dbReference type="eggNOG" id="COG3063">
    <property type="taxonomic scope" value="Bacteria"/>
</dbReference>
<accession>F8N5V1</accession>
<dbReference type="PROSITE" id="PS51257">
    <property type="entry name" value="PROKAR_LIPOPROTEIN"/>
    <property type="match status" value="1"/>
</dbReference>
<evidence type="ECO:0000256" key="1">
    <source>
        <dbReference type="SAM" id="SignalP"/>
    </source>
</evidence>
<dbReference type="SUPFAM" id="SSF48452">
    <property type="entry name" value="TPR-like"/>
    <property type="match status" value="1"/>
</dbReference>
<dbReference type="OrthoDB" id="1465834at2"/>
<dbReference type="SMART" id="SM00028">
    <property type="entry name" value="TPR"/>
    <property type="match status" value="2"/>
</dbReference>
<protein>
    <recommendedName>
        <fullName evidence="4">Tetratricopeptide TPR_1 repeat-containing protein</fullName>
    </recommendedName>
</protein>
<dbReference type="EMBL" id="GL945017">
    <property type="protein sequence ID" value="EGN56113.1"/>
    <property type="molecule type" value="Genomic_DNA"/>
</dbReference>
<sequence>MRNHLFYSVSACAMLLLASCSKMGPLSADNFSVDPNPLETVGGQVPATIDGTFPVKYMKKKAIVTVTPELRYGNGEVTKGQGATFQGEKVQGNNQTISYKMGGKYTMKTSFPYNPDMQQSEMYLTFDARKGNKVYNVPAVKVANGVVATSELYKKTMDNAGACIAPDSFQRIKDQKVQANIKFLINQANLRKSELKNNSVKEFVKMLKEINADRKGLNMKNVEVAAYASPDGGFAFNDKLSKNREKVSTGYVNKELKAAKLGDTNVDAHYTAQDWEGFKELVAASNLQDKDVILRVLEMYKDPAERERQIKNMSEGFRELATGILPELRRSRLIINYQTVGRSDDEINQQYTEDPSKLSEDELLYAASLTNDPAKKAEIYQKASELYGNDYRSLNNLAALAFNHGDMNAAKQYIAQAQQKGNAPEAYANLALIALKNGNTKEAESYIAKANDANGLNEVLGNLNIAKGDYAQAVKNFGNSTSNSAALAQILTKDYATALSTLNNVKNADGMTEYLKAIVYNRMGNTTAAKEALQKAKQIDSALATYASKDLELANLK</sequence>
<dbReference type="InterPro" id="IPR019734">
    <property type="entry name" value="TPR_rpt"/>
</dbReference>
<keyword evidence="1" id="KW-0732">Signal</keyword>
<proteinExistence type="predicted"/>
<gene>
    <name evidence="2" type="ORF">Premu_0638</name>
</gene>
<dbReference type="Pfam" id="PF13181">
    <property type="entry name" value="TPR_8"/>
    <property type="match status" value="2"/>
</dbReference>
<reference evidence="3" key="1">
    <citation type="journal article" date="2011" name="Stand. Genomic Sci.">
        <title>Non-contiguous finished genome sequence of the opportunistic oral pathogen Prevotella multisaccharivorax type strain (PPPA20).</title>
        <authorList>
            <person name="Pati A."/>
            <person name="Gronow S."/>
            <person name="Lu M."/>
            <person name="Lapidus A."/>
            <person name="Nolan M."/>
            <person name="Lucas S."/>
            <person name="Hammon N."/>
            <person name="Deshpande S."/>
            <person name="Cheng J.F."/>
            <person name="Tapia R."/>
            <person name="Han C."/>
            <person name="Goodwin L."/>
            <person name="Pitluck S."/>
            <person name="Liolios K."/>
            <person name="Pagani I."/>
            <person name="Mavromatis K."/>
            <person name="Mikhailova N."/>
            <person name="Huntemann M."/>
            <person name="Chen A."/>
            <person name="Palaniappan K."/>
            <person name="Land M."/>
            <person name="Hauser L."/>
            <person name="Detter J.C."/>
            <person name="Brambilla E.M."/>
            <person name="Rohde M."/>
            <person name="Goker M."/>
            <person name="Woyke T."/>
            <person name="Bristow J."/>
            <person name="Eisen J.A."/>
            <person name="Markowitz V."/>
            <person name="Hugenholtz P."/>
            <person name="Kyrpides N.C."/>
            <person name="Klenk H.P."/>
            <person name="Ivanova N."/>
        </authorList>
    </citation>
    <scope>NUCLEOTIDE SEQUENCE [LARGE SCALE GENOMIC DNA]</scope>
    <source>
        <strain evidence="3">DSM 17128</strain>
    </source>
</reference>
<dbReference type="STRING" id="688246.Premu_0638"/>
<dbReference type="Proteomes" id="UP000002772">
    <property type="component" value="Unassembled WGS sequence"/>
</dbReference>
<dbReference type="Gene3D" id="1.25.40.10">
    <property type="entry name" value="Tetratricopeptide repeat domain"/>
    <property type="match status" value="1"/>
</dbReference>
<dbReference type="InterPro" id="IPR011990">
    <property type="entry name" value="TPR-like_helical_dom_sf"/>
</dbReference>
<dbReference type="RefSeq" id="WP_007573052.1">
    <property type="nucleotide sequence ID" value="NZ_BPTS01000001.1"/>
</dbReference>